<dbReference type="Pfam" id="PF07679">
    <property type="entry name" value="I-set"/>
    <property type="match status" value="2"/>
</dbReference>
<protein>
    <submittedName>
        <fullName evidence="5">Putative muscle M-line assembly protein unc-89-like isoform X1</fullName>
    </submittedName>
</protein>
<keyword evidence="2" id="KW-1015">Disulfide bond</keyword>
<dbReference type="AlphaFoldDB" id="A0A423U0A5"/>
<comment type="caution">
    <text evidence="5">The sequence shown here is derived from an EMBL/GenBank/DDBJ whole genome shotgun (WGS) entry which is preliminary data.</text>
</comment>
<dbReference type="InterPro" id="IPR013098">
    <property type="entry name" value="Ig_I-set"/>
</dbReference>
<feature type="domain" description="Ig-like" evidence="4">
    <location>
        <begin position="50"/>
        <end position="131"/>
    </location>
</feature>
<dbReference type="PANTHER" id="PTHR45080">
    <property type="entry name" value="CONTACTIN 5"/>
    <property type="match status" value="1"/>
</dbReference>
<gene>
    <name evidence="5" type="ORF">C7M84_024697</name>
</gene>
<dbReference type="SUPFAM" id="SSF48726">
    <property type="entry name" value="Immunoglobulin"/>
    <property type="match status" value="2"/>
</dbReference>
<evidence type="ECO:0000259" key="4">
    <source>
        <dbReference type="PROSITE" id="PS50835"/>
    </source>
</evidence>
<dbReference type="InterPro" id="IPR013783">
    <property type="entry name" value="Ig-like_fold"/>
</dbReference>
<dbReference type="Gene3D" id="2.60.40.10">
    <property type="entry name" value="Immunoglobulins"/>
    <property type="match status" value="2"/>
</dbReference>
<reference evidence="5 6" key="1">
    <citation type="submission" date="2018-04" db="EMBL/GenBank/DDBJ databases">
        <authorList>
            <person name="Zhang X."/>
            <person name="Yuan J."/>
            <person name="Li F."/>
            <person name="Xiang J."/>
        </authorList>
    </citation>
    <scope>NUCLEOTIDE SEQUENCE [LARGE SCALE GENOMIC DNA]</scope>
    <source>
        <tissue evidence="5">Muscle</tissue>
    </source>
</reference>
<keyword evidence="1" id="KW-0732">Signal</keyword>
<keyword evidence="3" id="KW-0393">Immunoglobulin domain</keyword>
<proteinExistence type="predicted"/>
<evidence type="ECO:0000256" key="1">
    <source>
        <dbReference type="ARBA" id="ARBA00022729"/>
    </source>
</evidence>
<accession>A0A423U0A5</accession>
<dbReference type="PROSITE" id="PS50835">
    <property type="entry name" value="IG_LIKE"/>
    <property type="match status" value="1"/>
</dbReference>
<dbReference type="InterPro" id="IPR007110">
    <property type="entry name" value="Ig-like_dom"/>
</dbReference>
<organism evidence="5 6">
    <name type="scientific">Penaeus vannamei</name>
    <name type="common">Whiteleg shrimp</name>
    <name type="synonym">Litopenaeus vannamei</name>
    <dbReference type="NCBI Taxonomy" id="6689"/>
    <lineage>
        <taxon>Eukaryota</taxon>
        <taxon>Metazoa</taxon>
        <taxon>Ecdysozoa</taxon>
        <taxon>Arthropoda</taxon>
        <taxon>Crustacea</taxon>
        <taxon>Multicrustacea</taxon>
        <taxon>Malacostraca</taxon>
        <taxon>Eumalacostraca</taxon>
        <taxon>Eucarida</taxon>
        <taxon>Decapoda</taxon>
        <taxon>Dendrobranchiata</taxon>
        <taxon>Penaeoidea</taxon>
        <taxon>Penaeidae</taxon>
        <taxon>Penaeus</taxon>
    </lineage>
</organism>
<name>A0A423U0A5_PENVA</name>
<evidence type="ECO:0000256" key="3">
    <source>
        <dbReference type="ARBA" id="ARBA00023319"/>
    </source>
</evidence>
<dbReference type="InterPro" id="IPR050958">
    <property type="entry name" value="Cell_Adh-Cytoskel_Orgn"/>
</dbReference>
<dbReference type="GO" id="GO:0005886">
    <property type="term" value="C:plasma membrane"/>
    <property type="evidence" value="ECO:0007669"/>
    <property type="project" value="TreeGrafter"/>
</dbReference>
<evidence type="ECO:0000313" key="5">
    <source>
        <dbReference type="EMBL" id="ROT82140.1"/>
    </source>
</evidence>
<dbReference type="InterPro" id="IPR036179">
    <property type="entry name" value="Ig-like_dom_sf"/>
</dbReference>
<dbReference type="FunFam" id="2.60.40.10:FF:000032">
    <property type="entry name" value="palladin isoform X1"/>
    <property type="match status" value="1"/>
</dbReference>
<dbReference type="OrthoDB" id="6371610at2759"/>
<reference evidence="5 6" key="2">
    <citation type="submission" date="2019-01" db="EMBL/GenBank/DDBJ databases">
        <title>The decoding of complex shrimp genome reveals the adaptation for benthos swimmer, frequently molting mechanism and breeding impact on genome.</title>
        <authorList>
            <person name="Sun Y."/>
            <person name="Gao Y."/>
            <person name="Yu Y."/>
        </authorList>
    </citation>
    <scope>NUCLEOTIDE SEQUENCE [LARGE SCALE GENOMIC DNA]</scope>
    <source>
        <tissue evidence="5">Muscle</tissue>
    </source>
</reference>
<evidence type="ECO:0000256" key="2">
    <source>
        <dbReference type="ARBA" id="ARBA00023157"/>
    </source>
</evidence>
<dbReference type="STRING" id="6689.A0A423U0A5"/>
<dbReference type="Proteomes" id="UP000283509">
    <property type="component" value="Unassembled WGS sequence"/>
</dbReference>
<dbReference type="PANTHER" id="PTHR45080:SF8">
    <property type="entry name" value="IG-LIKE DOMAIN-CONTAINING PROTEIN"/>
    <property type="match status" value="1"/>
</dbReference>
<evidence type="ECO:0000313" key="6">
    <source>
        <dbReference type="Proteomes" id="UP000283509"/>
    </source>
</evidence>
<keyword evidence="6" id="KW-1185">Reference proteome</keyword>
<dbReference type="GO" id="GO:0007156">
    <property type="term" value="P:homophilic cell adhesion via plasma membrane adhesion molecules"/>
    <property type="evidence" value="ECO:0007669"/>
    <property type="project" value="TreeGrafter"/>
</dbReference>
<sequence length="131" mass="14815">MSPSSLIQTYLEIRPCKGSDSGMYKCVIQNSHGSAETECEVSIRKCYEAPFFTNTFTRMDKLPGSEVKMSVRYDGVPKPELSWFHNGEPILHDGDKYRIRKDGDGQTLTVKELTYSDSGAWKVVAKNARRN</sequence>
<dbReference type="EMBL" id="QCYY01000880">
    <property type="protein sequence ID" value="ROT82140.1"/>
    <property type="molecule type" value="Genomic_DNA"/>
</dbReference>